<dbReference type="InterPro" id="IPR009936">
    <property type="entry name" value="DUF1468"/>
</dbReference>
<sequence length="157" mass="16755">MKFNDFVLGVLVLIGAAAILVSARNFSPIPGQAYGAETMPNAIGIVAAGLGIFMMAKSALMGFQGRAVALADWAKSPMAVVGVAMALALIGVYIVFSERVGFVPIAFLILLVFMLTLRTRIIVAVPVAIFATILVQQTFGRLLLVPLPRNDFLSFLW</sequence>
<accession>A0A1G5MXS3</accession>
<gene>
    <name evidence="3" type="ORF">SAMN03080610_01177</name>
</gene>
<name>A0A1G5MXS3_AFIMA</name>
<reference evidence="3 4" key="1">
    <citation type="submission" date="2016-10" db="EMBL/GenBank/DDBJ databases">
        <authorList>
            <person name="de Groot N.N."/>
        </authorList>
    </citation>
    <scope>NUCLEOTIDE SEQUENCE [LARGE SCALE GENOMIC DNA]</scope>
    <source>
        <strain evidence="3 4">DSM 2698</strain>
    </source>
</reference>
<evidence type="ECO:0000313" key="3">
    <source>
        <dbReference type="EMBL" id="SCZ29882.1"/>
    </source>
</evidence>
<keyword evidence="1" id="KW-1133">Transmembrane helix</keyword>
<keyword evidence="1" id="KW-0472">Membrane</keyword>
<evidence type="ECO:0000313" key="4">
    <source>
        <dbReference type="Proteomes" id="UP000199347"/>
    </source>
</evidence>
<evidence type="ECO:0000256" key="1">
    <source>
        <dbReference type="SAM" id="Phobius"/>
    </source>
</evidence>
<dbReference type="AlphaFoldDB" id="A0A1G5MXS3"/>
<dbReference type="OrthoDB" id="6174504at2"/>
<feature type="transmembrane region" description="Helical" evidence="1">
    <location>
        <begin position="102"/>
        <end position="135"/>
    </location>
</feature>
<feature type="transmembrane region" description="Helical" evidence="1">
    <location>
        <begin position="39"/>
        <end position="56"/>
    </location>
</feature>
<dbReference type="RefSeq" id="WP_092810537.1">
    <property type="nucleotide sequence ID" value="NZ_FMVW01000002.1"/>
</dbReference>
<evidence type="ECO:0000259" key="2">
    <source>
        <dbReference type="Pfam" id="PF07331"/>
    </source>
</evidence>
<feature type="domain" description="DUF1468" evidence="2">
    <location>
        <begin position="10"/>
        <end position="148"/>
    </location>
</feature>
<organism evidence="3 4">
    <name type="scientific">Afifella marina DSM 2698</name>
    <dbReference type="NCBI Taxonomy" id="1120955"/>
    <lineage>
        <taxon>Bacteria</taxon>
        <taxon>Pseudomonadati</taxon>
        <taxon>Pseudomonadota</taxon>
        <taxon>Alphaproteobacteria</taxon>
        <taxon>Hyphomicrobiales</taxon>
        <taxon>Afifellaceae</taxon>
        <taxon>Afifella</taxon>
    </lineage>
</organism>
<dbReference type="EMBL" id="FMVW01000002">
    <property type="protein sequence ID" value="SCZ29882.1"/>
    <property type="molecule type" value="Genomic_DNA"/>
</dbReference>
<dbReference type="Pfam" id="PF07331">
    <property type="entry name" value="TctB"/>
    <property type="match status" value="1"/>
</dbReference>
<keyword evidence="4" id="KW-1185">Reference proteome</keyword>
<proteinExistence type="predicted"/>
<protein>
    <submittedName>
        <fullName evidence="3">Tripartite tricarboxylate transporter TctB family protein</fullName>
    </submittedName>
</protein>
<feature type="transmembrane region" description="Helical" evidence="1">
    <location>
        <begin position="77"/>
        <end position="96"/>
    </location>
</feature>
<dbReference type="Proteomes" id="UP000199347">
    <property type="component" value="Unassembled WGS sequence"/>
</dbReference>
<keyword evidence="1" id="KW-0812">Transmembrane</keyword>
<dbReference type="STRING" id="1120955.SAMN03080610_01177"/>